<keyword evidence="6" id="KW-1185">Reference proteome</keyword>
<reference evidence="6" key="1">
    <citation type="journal article" date="2019" name="Int. J. Syst. Evol. Microbiol.">
        <title>The Global Catalogue of Microorganisms (GCM) 10K type strain sequencing project: providing services to taxonomists for standard genome sequencing and annotation.</title>
        <authorList>
            <consortium name="The Broad Institute Genomics Platform"/>
            <consortium name="The Broad Institute Genome Sequencing Center for Infectious Disease"/>
            <person name="Wu L."/>
            <person name="Ma J."/>
        </authorList>
    </citation>
    <scope>NUCLEOTIDE SEQUENCE [LARGE SCALE GENOMIC DNA]</scope>
    <source>
        <strain evidence="6">JCM 14330</strain>
    </source>
</reference>
<organism evidence="5 6">
    <name type="scientific">Pigmentiphaga daeguensis</name>
    <dbReference type="NCBI Taxonomy" id="414049"/>
    <lineage>
        <taxon>Bacteria</taxon>
        <taxon>Pseudomonadati</taxon>
        <taxon>Pseudomonadota</taxon>
        <taxon>Betaproteobacteria</taxon>
        <taxon>Burkholderiales</taxon>
        <taxon>Alcaligenaceae</taxon>
        <taxon>Pigmentiphaga</taxon>
    </lineage>
</organism>
<dbReference type="EMBL" id="BAAAEN010000002">
    <property type="protein sequence ID" value="GAA0493550.1"/>
    <property type="molecule type" value="Genomic_DNA"/>
</dbReference>
<gene>
    <name evidence="5" type="ORF">GCM10009097_06750</name>
</gene>
<evidence type="ECO:0000256" key="1">
    <source>
        <dbReference type="ARBA" id="ARBA00023015"/>
    </source>
</evidence>
<dbReference type="SUPFAM" id="SSF51306">
    <property type="entry name" value="LexA/Signal peptidase"/>
    <property type="match status" value="1"/>
</dbReference>
<dbReference type="InterPro" id="IPR036286">
    <property type="entry name" value="LexA/Signal_pep-like_sf"/>
</dbReference>
<comment type="caution">
    <text evidence="5">The sequence shown here is derived from an EMBL/GenBank/DDBJ whole genome shotgun (WGS) entry which is preliminary data.</text>
</comment>
<sequence length="301" mass="33093">MLNGTDLGRAIGAAIDAKIASGAIRSKADVAKHFNVRTPSIYDWIKKGSISKDKLPELWRYFADVVGPTHWGLEGWPDMGSPMPEQQRSAKVVERAPDWPFPSIPENKVRGLGEADLRRLEGAIALAIAQLNLKMDVAPASAAPKANPQPIVLPVEQAANDPGYVAIPLKKIKIRAGVAGFSLDQTGNGTAGAIYVSREWLQRKGFVAEKLFATRVGGLSMWPRVDEGDLVLINTADTDRRNGYVYGFNHEGQFVLKRLKKQLNRWYLTSDNPDKTQFPPIHADEGTFMIGRAVLLQAEEI</sequence>
<dbReference type="Pfam" id="PF00717">
    <property type="entry name" value="Peptidase_S24"/>
    <property type="match status" value="1"/>
</dbReference>
<keyword evidence="2" id="KW-0238">DNA-binding</keyword>
<dbReference type="PANTHER" id="PTHR40661">
    <property type="match status" value="1"/>
</dbReference>
<evidence type="ECO:0000256" key="3">
    <source>
        <dbReference type="ARBA" id="ARBA00023163"/>
    </source>
</evidence>
<dbReference type="PANTHER" id="PTHR40661:SF1">
    <property type="entry name" value="HTH CRO_C1-TYPE DOMAIN-CONTAINING PROTEIN"/>
    <property type="match status" value="1"/>
</dbReference>
<keyword evidence="1" id="KW-0805">Transcription regulation</keyword>
<accession>A0ABP3L750</accession>
<dbReference type="Gene3D" id="2.10.109.10">
    <property type="entry name" value="Umud Fragment, subunit A"/>
    <property type="match status" value="1"/>
</dbReference>
<feature type="domain" description="Peptidase S24/S26A/S26B/S26C" evidence="4">
    <location>
        <begin position="174"/>
        <end position="293"/>
    </location>
</feature>
<dbReference type="InterPro" id="IPR039418">
    <property type="entry name" value="LexA-like"/>
</dbReference>
<dbReference type="InterPro" id="IPR015927">
    <property type="entry name" value="Peptidase_S24_S26A/B/C"/>
</dbReference>
<dbReference type="CDD" id="cd06529">
    <property type="entry name" value="S24_LexA-like"/>
    <property type="match status" value="1"/>
</dbReference>
<dbReference type="Proteomes" id="UP001501706">
    <property type="component" value="Unassembled WGS sequence"/>
</dbReference>
<evidence type="ECO:0000256" key="2">
    <source>
        <dbReference type="ARBA" id="ARBA00023125"/>
    </source>
</evidence>
<evidence type="ECO:0000313" key="6">
    <source>
        <dbReference type="Proteomes" id="UP001501706"/>
    </source>
</evidence>
<evidence type="ECO:0000259" key="4">
    <source>
        <dbReference type="Pfam" id="PF00717"/>
    </source>
</evidence>
<proteinExistence type="predicted"/>
<name>A0ABP3L750_9BURK</name>
<keyword evidence="3" id="KW-0804">Transcription</keyword>
<evidence type="ECO:0000313" key="5">
    <source>
        <dbReference type="EMBL" id="GAA0493550.1"/>
    </source>
</evidence>
<protein>
    <recommendedName>
        <fullName evidence="4">Peptidase S24/S26A/S26B/S26C domain-containing protein</fullName>
    </recommendedName>
</protein>
<dbReference type="RefSeq" id="WP_343927138.1">
    <property type="nucleotide sequence ID" value="NZ_BAAAEN010000002.1"/>
</dbReference>